<dbReference type="Pfam" id="PF16135">
    <property type="entry name" value="TDBD"/>
    <property type="match status" value="1"/>
</dbReference>
<dbReference type="PANTHER" id="PTHR46309">
    <property type="entry name" value="PHD FINGER PROTEIN 12"/>
    <property type="match status" value="1"/>
</dbReference>
<keyword evidence="5" id="KW-0539">Nucleus</keyword>
<dbReference type="Pfam" id="PF23209">
    <property type="entry name" value="IDM1_C"/>
    <property type="match status" value="1"/>
</dbReference>
<dbReference type="Pfam" id="PF00628">
    <property type="entry name" value="PHD"/>
    <property type="match status" value="1"/>
</dbReference>
<keyword evidence="3 6" id="KW-0863">Zinc-finger</keyword>
<dbReference type="SMART" id="SM00249">
    <property type="entry name" value="PHD"/>
    <property type="match status" value="2"/>
</dbReference>
<comment type="caution">
    <text evidence="9">The sequence shown here is derived from an EMBL/GenBank/DDBJ whole genome shotgun (WGS) entry which is preliminary data.</text>
</comment>
<sequence length="1386" mass="152334">MMDNEDRVSGVVVEEKGDVGATENGGSVKELKVYRSKKKEKLKREREVHSDGSESSEDLLIRRRKVIREEIEVDSKKIVNNGASEAEDGKKRSRLDVFEYDEYDEIDDIVLVKKSKKVRFQVDPDINGGLKGGGSSSVLRSKKAGLSRETECSREVIDKGKSVSVRQKESKRKKKKKYEMTEDGKFVALSAPANISATESSNEMMQSEDDNVLKVMVKKEAGESKKSFELKREGTRKGLRSADTTKQESQPSPPPSPEKNQVKSPEKNQVKSQKSLSTTNLEVHDTMSKKTVVSSSLCSSHKKSIKLKKEIRNKGFRILKSKLNHSTRHGNKNVGDSRSTEQNRIRDQIRTILLDAGWTIEHRQRNNRDYQDSIYIRPNGGGGLWSIVKAYNAFITEWKNEGGESSKSFTPIPEELISQLTRQRRSKKERMADMAKKKAGKGSNISKKTGQKGSKKEKALCKPELKKEKALRKPESKKESALRKTELKKEKALRKTGKTQKSAIASDANLQQGKKKRKQKRGALLVRNSNQKKNSDDGFTPFTGKRSVLSWLIDMGVVPLNGKVQYMNRRGTRAMQEGQITRDGIHCDCCGKMLTVSEFEIHAGSNLQQPLQNIYVDSGVSLFQCQLDAWNKQEESDRTGFHLMEYDPNDPNDDTCGICADGGNLICCDGCPSTFHQRCLGIEMFPPGDWHCPNCICKVCKLVGRRRSQGDDTAVSVLLTCGLCEEKYHKSCGLDPDARPIKRNKSYISFCGVKCSKIYYQLQKLLGAKNELDEGFSWSLIRRTELDSDTSSRVLPQKAECNSKLAVALTVMNECFFPIVDQRTGISLIRNVVYNCGSNFNRVNYGGFYTVILERSDEVISAATIRIHGTRLAEMPFIGTRFNYRRQGMCRRLLSAIESALYSLNVERLVIPAIPELLHTWTEVFDFKPLDESQKQEKRSMNMLVFPGTGLLQKEILLQNLTKQKETDGLVVSAVVNAIGLRRTDQSMSEVSIKCDIDEVNKCDIDSTEPDPSASDKGAIVDEHGLDDKVISVVHGSTMNSDIDEVNNKCDIGSTEPDPSASDKGAIVDEHGLDDKVIGVVHGSTMNNDIDEVNNKCDIGSTESDPSASDKGAIVDEHGLDDKVIGVVHGSTVNSDIDEVNNKCDIGSTEPDPSASDKGAIIDEHGLDDKVISVVSGSTVNNKCDIDSIVEHDPSASNTVAVNNEHGMNDEIIGVVSGSVTCSDVACDTSDVSNKLGDSCLQEDSATDKEVLNSSASGINNEHEMDDAVTDAVTVTLVPADLVCDTTDVASHLSAASPGEVITSDSNVVDNADNFACKVGEAISGTLASGDSAFDTCALSNHLCSASVEEESAVDQLNIKENGHISCSPVKSKLQPSSEDASDLLC</sequence>
<feature type="compositionally biased region" description="Basic and acidic residues" evidence="7">
    <location>
        <begin position="146"/>
        <end position="161"/>
    </location>
</feature>
<feature type="compositionally biased region" description="Polar residues" evidence="7">
    <location>
        <begin position="270"/>
        <end position="281"/>
    </location>
</feature>
<dbReference type="InterPro" id="IPR001965">
    <property type="entry name" value="Znf_PHD"/>
</dbReference>
<keyword evidence="10" id="KW-1185">Reference proteome</keyword>
<feature type="domain" description="PHD-type" evidence="8">
    <location>
        <begin position="653"/>
        <end position="698"/>
    </location>
</feature>
<feature type="compositionally biased region" description="Polar residues" evidence="7">
    <location>
        <begin position="193"/>
        <end position="205"/>
    </location>
</feature>
<dbReference type="EMBL" id="JAJJMB010002559">
    <property type="protein sequence ID" value="KAI3951193.1"/>
    <property type="molecule type" value="Genomic_DNA"/>
</dbReference>
<evidence type="ECO:0000256" key="5">
    <source>
        <dbReference type="ARBA" id="ARBA00023242"/>
    </source>
</evidence>
<dbReference type="InterPro" id="IPR013083">
    <property type="entry name" value="Znf_RING/FYVE/PHD"/>
</dbReference>
<evidence type="ECO:0000256" key="4">
    <source>
        <dbReference type="ARBA" id="ARBA00022833"/>
    </source>
</evidence>
<feature type="compositionally biased region" description="Basic and acidic residues" evidence="7">
    <location>
        <begin position="260"/>
        <end position="269"/>
    </location>
</feature>
<feature type="compositionally biased region" description="Basic and acidic residues" evidence="7">
    <location>
        <begin position="1"/>
        <end position="18"/>
    </location>
</feature>
<keyword evidence="2" id="KW-0479">Metal-binding</keyword>
<dbReference type="CDD" id="cd04301">
    <property type="entry name" value="NAT_SF"/>
    <property type="match status" value="1"/>
</dbReference>
<reference evidence="9" key="1">
    <citation type="submission" date="2022-04" db="EMBL/GenBank/DDBJ databases">
        <title>A functionally conserved STORR gene fusion in Papaver species that diverged 16.8 million years ago.</title>
        <authorList>
            <person name="Catania T."/>
        </authorList>
    </citation>
    <scope>NUCLEOTIDE SEQUENCE</scope>
    <source>
        <strain evidence="9">S-188037</strain>
    </source>
</reference>
<feature type="region of interest" description="Disordered" evidence="7">
    <location>
        <begin position="1"/>
        <end position="27"/>
    </location>
</feature>
<dbReference type="InterPro" id="IPR042163">
    <property type="entry name" value="PHF12"/>
</dbReference>
<dbReference type="GO" id="GO:0005634">
    <property type="term" value="C:nucleus"/>
    <property type="evidence" value="ECO:0007669"/>
    <property type="project" value="UniProtKB-SubCell"/>
</dbReference>
<evidence type="ECO:0000313" key="10">
    <source>
        <dbReference type="Proteomes" id="UP001202328"/>
    </source>
</evidence>
<dbReference type="InterPro" id="IPR019787">
    <property type="entry name" value="Znf_PHD-finger"/>
</dbReference>
<dbReference type="InterPro" id="IPR032308">
    <property type="entry name" value="TDBD"/>
</dbReference>
<dbReference type="Pfam" id="PF22970">
    <property type="entry name" value="DUF7028"/>
    <property type="match status" value="1"/>
</dbReference>
<dbReference type="InterPro" id="IPR054292">
    <property type="entry name" value="DUF7028"/>
</dbReference>
<dbReference type="Gene3D" id="3.30.40.10">
    <property type="entry name" value="Zinc/RING finger domain, C3HC4 (zinc finger)"/>
    <property type="match status" value="1"/>
</dbReference>
<dbReference type="PROSITE" id="PS50016">
    <property type="entry name" value="ZF_PHD_2"/>
    <property type="match status" value="1"/>
</dbReference>
<dbReference type="InterPro" id="IPR056511">
    <property type="entry name" value="IDM1_C"/>
</dbReference>
<feature type="compositionally biased region" description="Low complexity" evidence="7">
    <location>
        <begin position="289"/>
        <end position="299"/>
    </location>
</feature>
<feature type="region of interest" description="Disordered" evidence="7">
    <location>
        <begin position="123"/>
        <end position="299"/>
    </location>
</feature>
<evidence type="ECO:0000256" key="7">
    <source>
        <dbReference type="SAM" id="MobiDB-lite"/>
    </source>
</evidence>
<dbReference type="InterPro" id="IPR011011">
    <property type="entry name" value="Znf_FYVE_PHD"/>
</dbReference>
<feature type="compositionally biased region" description="Basic and acidic residues" evidence="7">
    <location>
        <begin position="42"/>
        <end position="52"/>
    </location>
</feature>
<feature type="compositionally biased region" description="Basic and acidic residues" evidence="7">
    <location>
        <begin position="454"/>
        <end position="490"/>
    </location>
</feature>
<dbReference type="GO" id="GO:0006357">
    <property type="term" value="P:regulation of transcription by RNA polymerase II"/>
    <property type="evidence" value="ECO:0007669"/>
    <property type="project" value="TreeGrafter"/>
</dbReference>
<organism evidence="9 10">
    <name type="scientific">Papaver atlanticum</name>
    <dbReference type="NCBI Taxonomy" id="357466"/>
    <lineage>
        <taxon>Eukaryota</taxon>
        <taxon>Viridiplantae</taxon>
        <taxon>Streptophyta</taxon>
        <taxon>Embryophyta</taxon>
        <taxon>Tracheophyta</taxon>
        <taxon>Spermatophyta</taxon>
        <taxon>Magnoliopsida</taxon>
        <taxon>Ranunculales</taxon>
        <taxon>Papaveraceae</taxon>
        <taxon>Papaveroideae</taxon>
        <taxon>Papaver</taxon>
    </lineage>
</organism>
<feature type="region of interest" description="Disordered" evidence="7">
    <location>
        <begin position="402"/>
        <end position="540"/>
    </location>
</feature>
<gene>
    <name evidence="9" type="ORF">MKW98_028597</name>
</gene>
<evidence type="ECO:0000256" key="3">
    <source>
        <dbReference type="ARBA" id="ARBA00022771"/>
    </source>
</evidence>
<dbReference type="SUPFAM" id="SSF57903">
    <property type="entry name" value="FYVE/PHD zinc finger"/>
    <property type="match status" value="1"/>
</dbReference>
<dbReference type="Proteomes" id="UP001202328">
    <property type="component" value="Unassembled WGS sequence"/>
</dbReference>
<comment type="subcellular location">
    <subcellularLocation>
        <location evidence="1">Nucleus</location>
    </subcellularLocation>
</comment>
<evidence type="ECO:0000313" key="9">
    <source>
        <dbReference type="EMBL" id="KAI3951193.1"/>
    </source>
</evidence>
<proteinExistence type="predicted"/>
<dbReference type="PANTHER" id="PTHR46309:SF1">
    <property type="entry name" value="PHD FINGER PROTEIN 12"/>
    <property type="match status" value="1"/>
</dbReference>
<evidence type="ECO:0000256" key="2">
    <source>
        <dbReference type="ARBA" id="ARBA00022723"/>
    </source>
</evidence>
<dbReference type="GO" id="GO:0008270">
    <property type="term" value="F:zinc ion binding"/>
    <property type="evidence" value="ECO:0007669"/>
    <property type="project" value="UniProtKB-KW"/>
</dbReference>
<feature type="region of interest" description="Disordered" evidence="7">
    <location>
        <begin position="36"/>
        <end position="55"/>
    </location>
</feature>
<dbReference type="CDD" id="cd15532">
    <property type="entry name" value="PHD2_CHD_II"/>
    <property type="match status" value="1"/>
</dbReference>
<dbReference type="GO" id="GO:0003714">
    <property type="term" value="F:transcription corepressor activity"/>
    <property type="evidence" value="ECO:0007669"/>
    <property type="project" value="InterPro"/>
</dbReference>
<evidence type="ECO:0000259" key="8">
    <source>
        <dbReference type="PROSITE" id="PS50016"/>
    </source>
</evidence>
<feature type="compositionally biased region" description="Basic and acidic residues" evidence="7">
    <location>
        <begin position="217"/>
        <end position="236"/>
    </location>
</feature>
<accession>A0AAD4XUW2</accession>
<keyword evidence="4" id="KW-0862">Zinc</keyword>
<dbReference type="SUPFAM" id="SSF55729">
    <property type="entry name" value="Acyl-CoA N-acyltransferases (Nat)"/>
    <property type="match status" value="1"/>
</dbReference>
<evidence type="ECO:0000256" key="1">
    <source>
        <dbReference type="ARBA" id="ARBA00004123"/>
    </source>
</evidence>
<dbReference type="InterPro" id="IPR016181">
    <property type="entry name" value="Acyl_CoA_acyltransferase"/>
</dbReference>
<evidence type="ECO:0000256" key="6">
    <source>
        <dbReference type="PROSITE-ProRule" id="PRU00146"/>
    </source>
</evidence>
<name>A0AAD4XUW2_9MAGN</name>
<protein>
    <recommendedName>
        <fullName evidence="8">PHD-type domain-containing protein</fullName>
    </recommendedName>
</protein>